<evidence type="ECO:0000256" key="2">
    <source>
        <dbReference type="ARBA" id="ARBA00023125"/>
    </source>
</evidence>
<keyword evidence="6" id="KW-1185">Reference proteome</keyword>
<evidence type="ECO:0000313" key="6">
    <source>
        <dbReference type="Proteomes" id="UP000315017"/>
    </source>
</evidence>
<dbReference type="NCBIfam" id="NF033788">
    <property type="entry name" value="HTH_metalloreg"/>
    <property type="match status" value="1"/>
</dbReference>
<dbReference type="SMART" id="SM00418">
    <property type="entry name" value="HTH_ARSR"/>
    <property type="match status" value="1"/>
</dbReference>
<dbReference type="Proteomes" id="UP000315017">
    <property type="component" value="Chromosome"/>
</dbReference>
<dbReference type="GO" id="GO:0003677">
    <property type="term" value="F:DNA binding"/>
    <property type="evidence" value="ECO:0007669"/>
    <property type="project" value="UniProtKB-KW"/>
</dbReference>
<dbReference type="GO" id="GO:0003700">
    <property type="term" value="F:DNA-binding transcription factor activity"/>
    <property type="evidence" value="ECO:0007669"/>
    <property type="project" value="InterPro"/>
</dbReference>
<dbReference type="PANTHER" id="PTHR43132:SF2">
    <property type="entry name" value="ARSENICAL RESISTANCE OPERON REPRESSOR ARSR-RELATED"/>
    <property type="match status" value="1"/>
</dbReference>
<dbReference type="EMBL" id="CP036274">
    <property type="protein sequence ID" value="QDU26674.1"/>
    <property type="molecule type" value="Genomic_DNA"/>
</dbReference>
<evidence type="ECO:0000256" key="3">
    <source>
        <dbReference type="ARBA" id="ARBA00023163"/>
    </source>
</evidence>
<keyword evidence="1" id="KW-0805">Transcription regulation</keyword>
<reference evidence="5 6" key="1">
    <citation type="submission" date="2019-02" db="EMBL/GenBank/DDBJ databases">
        <title>Deep-cultivation of Planctomycetes and their phenomic and genomic characterization uncovers novel biology.</title>
        <authorList>
            <person name="Wiegand S."/>
            <person name="Jogler M."/>
            <person name="Boedeker C."/>
            <person name="Pinto D."/>
            <person name="Vollmers J."/>
            <person name="Rivas-Marin E."/>
            <person name="Kohn T."/>
            <person name="Peeters S.H."/>
            <person name="Heuer A."/>
            <person name="Rast P."/>
            <person name="Oberbeckmann S."/>
            <person name="Bunk B."/>
            <person name="Jeske O."/>
            <person name="Meyerdierks A."/>
            <person name="Storesund J.E."/>
            <person name="Kallscheuer N."/>
            <person name="Luecker S."/>
            <person name="Lage O.M."/>
            <person name="Pohl T."/>
            <person name="Merkel B.J."/>
            <person name="Hornburger P."/>
            <person name="Mueller R.-W."/>
            <person name="Bruemmer F."/>
            <person name="Labrenz M."/>
            <person name="Spormann A.M."/>
            <person name="Op den Camp H."/>
            <person name="Overmann J."/>
            <person name="Amann R."/>
            <person name="Jetten M.S.M."/>
            <person name="Mascher T."/>
            <person name="Medema M.H."/>
            <person name="Devos D.P."/>
            <person name="Kaster A.-K."/>
            <person name="Ovreas L."/>
            <person name="Rohde M."/>
            <person name="Galperin M.Y."/>
            <person name="Jogler C."/>
        </authorList>
    </citation>
    <scope>NUCLEOTIDE SEQUENCE [LARGE SCALE GENOMIC DNA]</scope>
    <source>
        <strain evidence="5 6">ETA_A8</strain>
    </source>
</reference>
<dbReference type="Gene3D" id="1.10.10.10">
    <property type="entry name" value="Winged helix-like DNA-binding domain superfamily/Winged helix DNA-binding domain"/>
    <property type="match status" value="1"/>
</dbReference>
<evidence type="ECO:0000256" key="1">
    <source>
        <dbReference type="ARBA" id="ARBA00023015"/>
    </source>
</evidence>
<dbReference type="SUPFAM" id="SSF46785">
    <property type="entry name" value="Winged helix' DNA-binding domain"/>
    <property type="match status" value="1"/>
</dbReference>
<keyword evidence="2" id="KW-0238">DNA-binding</keyword>
<dbReference type="InterPro" id="IPR036390">
    <property type="entry name" value="WH_DNA-bd_sf"/>
</dbReference>
<dbReference type="InterPro" id="IPR001845">
    <property type="entry name" value="HTH_ArsR_DNA-bd_dom"/>
</dbReference>
<dbReference type="KEGG" id="aagg:ETAA8_17550"/>
<feature type="domain" description="HTH arsR-type" evidence="4">
    <location>
        <begin position="1"/>
        <end position="96"/>
    </location>
</feature>
<evidence type="ECO:0000259" key="4">
    <source>
        <dbReference type="PROSITE" id="PS50987"/>
    </source>
</evidence>
<protein>
    <submittedName>
        <fullName evidence="5">Biofilm growth-associated repressor</fullName>
    </submittedName>
</protein>
<dbReference type="Pfam" id="PF01022">
    <property type="entry name" value="HTH_5"/>
    <property type="match status" value="1"/>
</dbReference>
<dbReference type="OrthoDB" id="274095at2"/>
<name>A0A517Y8W0_9BACT</name>
<proteinExistence type="predicted"/>
<dbReference type="PROSITE" id="PS50987">
    <property type="entry name" value="HTH_ARSR_2"/>
    <property type="match status" value="1"/>
</dbReference>
<dbReference type="PANTHER" id="PTHR43132">
    <property type="entry name" value="ARSENICAL RESISTANCE OPERON REPRESSOR ARSR-RELATED"/>
    <property type="match status" value="1"/>
</dbReference>
<organism evidence="5 6">
    <name type="scientific">Anatilimnocola aggregata</name>
    <dbReference type="NCBI Taxonomy" id="2528021"/>
    <lineage>
        <taxon>Bacteria</taxon>
        <taxon>Pseudomonadati</taxon>
        <taxon>Planctomycetota</taxon>
        <taxon>Planctomycetia</taxon>
        <taxon>Pirellulales</taxon>
        <taxon>Pirellulaceae</taxon>
        <taxon>Anatilimnocola</taxon>
    </lineage>
</organism>
<accession>A0A517Y8W0</accession>
<dbReference type="InterPro" id="IPR036388">
    <property type="entry name" value="WH-like_DNA-bd_sf"/>
</dbReference>
<keyword evidence="3" id="KW-0804">Transcription</keyword>
<dbReference type="CDD" id="cd00090">
    <property type="entry name" value="HTH_ARSR"/>
    <property type="match status" value="1"/>
</dbReference>
<dbReference type="RefSeq" id="WP_145087451.1">
    <property type="nucleotide sequence ID" value="NZ_CP036274.1"/>
</dbReference>
<dbReference type="InterPro" id="IPR051011">
    <property type="entry name" value="Metal_resp_trans_reg"/>
</dbReference>
<dbReference type="AlphaFoldDB" id="A0A517Y8W0"/>
<sequence>MDLKDSRAAAELLKAFSHPTRLAILLELVVGPKCVTDMEELLPARQANISQHLAVLRHAKLVDYAQDGSLRCYYLCRPALVEDMLALVGRNDPIVKRTPAEIQADKERLAKAIAKSTAQSAKSGRREVAKR</sequence>
<dbReference type="PRINTS" id="PR00778">
    <property type="entry name" value="HTHARSR"/>
</dbReference>
<dbReference type="InterPro" id="IPR011991">
    <property type="entry name" value="ArsR-like_HTH"/>
</dbReference>
<evidence type="ECO:0000313" key="5">
    <source>
        <dbReference type="EMBL" id="QDU26674.1"/>
    </source>
</evidence>
<gene>
    <name evidence="5" type="primary">bigR</name>
    <name evidence="5" type="ORF">ETAA8_17550</name>
</gene>